<protein>
    <submittedName>
        <fullName evidence="2">Uncharacterized protein</fullName>
    </submittedName>
</protein>
<reference evidence="3" key="1">
    <citation type="journal article" date="2019" name="Int. J. Syst. Evol. Microbiol.">
        <title>The Global Catalogue of Microorganisms (GCM) 10K type strain sequencing project: providing services to taxonomists for standard genome sequencing and annotation.</title>
        <authorList>
            <consortium name="The Broad Institute Genomics Platform"/>
            <consortium name="The Broad Institute Genome Sequencing Center for Infectious Disease"/>
            <person name="Wu L."/>
            <person name="Ma J."/>
        </authorList>
    </citation>
    <scope>NUCLEOTIDE SEQUENCE [LARGE SCALE GENOMIC DNA]</scope>
    <source>
        <strain evidence="3">JCM 19125</strain>
    </source>
</reference>
<sequence>MMVTLRSGVGVGGEGGRGVAVRVGGAGTVAVVAGAGAVTGLAPPEAPPQAVSNTATTAASDEVTRMPPL</sequence>
<proteinExistence type="predicted"/>
<comment type="caution">
    <text evidence="2">The sequence shown here is derived from an EMBL/GenBank/DDBJ whole genome shotgun (WGS) entry which is preliminary data.</text>
</comment>
<dbReference type="EMBL" id="BAABLV010000012">
    <property type="protein sequence ID" value="GAA4892359.1"/>
    <property type="molecule type" value="Genomic_DNA"/>
</dbReference>
<gene>
    <name evidence="2" type="ORF">GCM10025789_06710</name>
</gene>
<dbReference type="Proteomes" id="UP001501521">
    <property type="component" value="Unassembled WGS sequence"/>
</dbReference>
<accession>A0ABP9F5B3</accession>
<evidence type="ECO:0000256" key="1">
    <source>
        <dbReference type="SAM" id="MobiDB-lite"/>
    </source>
</evidence>
<feature type="region of interest" description="Disordered" evidence="1">
    <location>
        <begin position="43"/>
        <end position="69"/>
    </location>
</feature>
<evidence type="ECO:0000313" key="3">
    <source>
        <dbReference type="Proteomes" id="UP001501521"/>
    </source>
</evidence>
<name>A0ABP9F5B3_9ACTN</name>
<organism evidence="2 3">
    <name type="scientific">Tessaracoccus lubricantis</name>
    <dbReference type="NCBI Taxonomy" id="545543"/>
    <lineage>
        <taxon>Bacteria</taxon>
        <taxon>Bacillati</taxon>
        <taxon>Actinomycetota</taxon>
        <taxon>Actinomycetes</taxon>
        <taxon>Propionibacteriales</taxon>
        <taxon>Propionibacteriaceae</taxon>
        <taxon>Tessaracoccus</taxon>
    </lineage>
</organism>
<evidence type="ECO:0000313" key="2">
    <source>
        <dbReference type="EMBL" id="GAA4892359.1"/>
    </source>
</evidence>
<feature type="compositionally biased region" description="Polar residues" evidence="1">
    <location>
        <begin position="50"/>
        <end position="59"/>
    </location>
</feature>
<keyword evidence="3" id="KW-1185">Reference proteome</keyword>